<evidence type="ECO:0000259" key="1">
    <source>
        <dbReference type="Pfam" id="PF01575"/>
    </source>
</evidence>
<proteinExistence type="predicted"/>
<dbReference type="InterPro" id="IPR003965">
    <property type="entry name" value="Fatty_acid_synthase"/>
</dbReference>
<dbReference type="Proteomes" id="UP000437862">
    <property type="component" value="Chromosome"/>
</dbReference>
<accession>A0ABX6FLU8</accession>
<sequence>MNMVDPRELNGYRFEELEVGMSAVYSRTITDTDLRNFSGVSGDTNPMHLNEEYARTTVFGGCIVHGMLTASLLSTVIGTKLPGPGCLYVSQTLSFKAPVHVGETVYAKATVVELIPEKRRARLHTQCIVHDAVVLDGEAVVQLPK</sequence>
<dbReference type="InterPro" id="IPR029069">
    <property type="entry name" value="HotDog_dom_sf"/>
</dbReference>
<reference evidence="2 3" key="1">
    <citation type="submission" date="2019-12" db="EMBL/GenBank/DDBJ databases">
        <title>Draft Genome Sequences of Six Type Strains of the Genus Massilia.</title>
        <authorList>
            <person name="Miess H."/>
            <person name="Frediansyah A."/>
            <person name="Goeker M."/>
            <person name="Gross H."/>
        </authorList>
    </citation>
    <scope>NUCLEOTIDE SEQUENCE [LARGE SCALE GENOMIC DNA]</scope>
    <source>
        <strain evidence="2 3">DSM 26639</strain>
    </source>
</reference>
<dbReference type="Gene3D" id="3.10.129.10">
    <property type="entry name" value="Hotdog Thioesterase"/>
    <property type="match status" value="1"/>
</dbReference>
<evidence type="ECO:0000313" key="2">
    <source>
        <dbReference type="EMBL" id="QGZ38564.1"/>
    </source>
</evidence>
<dbReference type="PANTHER" id="PTHR43437:SF3">
    <property type="entry name" value="HYDROXYACYL-THIOESTER DEHYDRATASE TYPE 2, MITOCHONDRIAL"/>
    <property type="match status" value="1"/>
</dbReference>
<dbReference type="Pfam" id="PF01575">
    <property type="entry name" value="MaoC_dehydratas"/>
    <property type="match status" value="1"/>
</dbReference>
<dbReference type="InterPro" id="IPR002539">
    <property type="entry name" value="MaoC-like_dom"/>
</dbReference>
<name>A0ABX6FLU8_9BURK</name>
<protein>
    <submittedName>
        <fullName evidence="2">(R)-hydratase</fullName>
    </submittedName>
</protein>
<keyword evidence="3" id="KW-1185">Reference proteome</keyword>
<dbReference type="CDD" id="cd03449">
    <property type="entry name" value="R_hydratase"/>
    <property type="match status" value="1"/>
</dbReference>
<dbReference type="PRINTS" id="PR01483">
    <property type="entry name" value="FASYNTHASE"/>
</dbReference>
<evidence type="ECO:0000313" key="3">
    <source>
        <dbReference type="Proteomes" id="UP000437862"/>
    </source>
</evidence>
<feature type="domain" description="MaoC-like" evidence="1">
    <location>
        <begin position="22"/>
        <end position="117"/>
    </location>
</feature>
<dbReference type="SUPFAM" id="SSF54637">
    <property type="entry name" value="Thioesterase/thiol ester dehydrase-isomerase"/>
    <property type="match status" value="1"/>
</dbReference>
<dbReference type="InterPro" id="IPR050965">
    <property type="entry name" value="UPF0336/Enoyl-CoA_hydratase"/>
</dbReference>
<gene>
    <name evidence="2" type="ORF">GO485_05505</name>
</gene>
<dbReference type="PANTHER" id="PTHR43437">
    <property type="entry name" value="HYDROXYACYL-THIOESTER DEHYDRATASE TYPE 2, MITOCHONDRIAL-RELATED"/>
    <property type="match status" value="1"/>
</dbReference>
<organism evidence="2 3">
    <name type="scientific">Pseudoduganella flava</name>
    <dbReference type="NCBI Taxonomy" id="871742"/>
    <lineage>
        <taxon>Bacteria</taxon>
        <taxon>Pseudomonadati</taxon>
        <taxon>Pseudomonadota</taxon>
        <taxon>Betaproteobacteria</taxon>
        <taxon>Burkholderiales</taxon>
        <taxon>Oxalobacteraceae</taxon>
        <taxon>Telluria group</taxon>
        <taxon>Pseudoduganella</taxon>
    </lineage>
</organism>
<dbReference type="EMBL" id="CP046904">
    <property type="protein sequence ID" value="QGZ38564.1"/>
    <property type="molecule type" value="Genomic_DNA"/>
</dbReference>